<dbReference type="EMBL" id="AFEU01000003">
    <property type="protein sequence ID" value="EIJ78089.1"/>
    <property type="molecule type" value="Genomic_DNA"/>
</dbReference>
<dbReference type="InterPro" id="IPR049744">
    <property type="entry name" value="CC/Se_fam"/>
</dbReference>
<proteinExistence type="predicted"/>
<evidence type="ECO:0008006" key="3">
    <source>
        <dbReference type="Google" id="ProtNLM"/>
    </source>
</evidence>
<keyword evidence="2" id="KW-1185">Reference proteome</keyword>
<dbReference type="NCBIfam" id="NF041239">
    <property type="entry name" value="Moor_selen_rel"/>
    <property type="match status" value="1"/>
</dbReference>
<evidence type="ECO:0000313" key="1">
    <source>
        <dbReference type="EMBL" id="EIJ78089.1"/>
    </source>
</evidence>
<dbReference type="AlphaFoldDB" id="I3DV18"/>
<comment type="caution">
    <text evidence="1">The sequence shown here is derived from an EMBL/GenBank/DDBJ whole genome shotgun (WGS) entry which is preliminary data.</text>
</comment>
<dbReference type="eggNOG" id="ENOG5030BY3">
    <property type="taxonomic scope" value="Bacteria"/>
</dbReference>
<name>I3DV18_BACMT</name>
<organism evidence="1 2">
    <name type="scientific">Bacillus methanolicus PB1</name>
    <dbReference type="NCBI Taxonomy" id="997296"/>
    <lineage>
        <taxon>Bacteria</taxon>
        <taxon>Bacillati</taxon>
        <taxon>Bacillota</taxon>
        <taxon>Bacilli</taxon>
        <taxon>Bacillales</taxon>
        <taxon>Bacillaceae</taxon>
        <taxon>Bacillus</taxon>
    </lineage>
</organism>
<protein>
    <recommendedName>
        <fullName evidence="3">Fe-S oxidoreductase</fullName>
    </recommendedName>
</protein>
<dbReference type="PATRIC" id="fig|997296.3.peg.2320"/>
<accession>I3DV18</accession>
<dbReference type="Proteomes" id="UP000010523">
    <property type="component" value="Unassembled WGS sequence"/>
</dbReference>
<gene>
    <name evidence="1" type="ORF">PB1_11034</name>
</gene>
<dbReference type="OrthoDB" id="2908228at2"/>
<evidence type="ECO:0000313" key="2">
    <source>
        <dbReference type="Proteomes" id="UP000010523"/>
    </source>
</evidence>
<dbReference type="RefSeq" id="WP_004436300.1">
    <property type="nucleotide sequence ID" value="NZ_AFEU01000003.1"/>
</dbReference>
<sequence length="93" mass="10459">MNFEIDNEAKKWLKLKGKPLTVETVQVNGCCTVGVQDLIALLGKPKALDYYDEFNVDNLSIYIHKNIKVKDKMIIKLSGFGFLKTITAKGVLQ</sequence>
<reference evidence="1 2" key="1">
    <citation type="journal article" date="2012" name="Appl. Environ. Microbiol.">
        <title>Genome Sequence of Thermotolerant Bacillus methanolicus: Features and Regulation Related to Methylotrophy and Production of L-Lysine and L-Glutamate from Methanol.</title>
        <authorList>
            <person name="Heggeset T.M."/>
            <person name="Krog A."/>
            <person name="Balzer S."/>
            <person name="Wentzel A."/>
            <person name="Ellingsen T.E."/>
            <person name="Brautaset T."/>
        </authorList>
    </citation>
    <scope>NUCLEOTIDE SEQUENCE [LARGE SCALE GENOMIC DNA]</scope>
    <source>
        <strain evidence="1 2">PB1</strain>
    </source>
</reference>